<gene>
    <name evidence="1" type="ORF">MAE02_50250</name>
</gene>
<comment type="caution">
    <text evidence="1">The sequence shown here is derived from an EMBL/GenBank/DDBJ whole genome shotgun (WGS) entry which is preliminary data.</text>
</comment>
<accession>A0A512BZE2</accession>
<protein>
    <submittedName>
        <fullName evidence="1">Uncharacterized protein</fullName>
    </submittedName>
</protein>
<dbReference type="EMBL" id="BJYU01000100">
    <property type="protein sequence ID" value="GEO17329.1"/>
    <property type="molecule type" value="Genomic_DNA"/>
</dbReference>
<keyword evidence="2" id="KW-1185">Reference proteome</keyword>
<dbReference type="AlphaFoldDB" id="A0A512BZE2"/>
<sequence length="99" mass="11023">MPDVKGIERVQRFRMSRRERGDRELNVWIPGLLGAAIDQAVESGRFKTRQEVITHALEGDVTLTRNTALYSSTKNLAPRKISTLGCAKTGLVAHLSPYT</sequence>
<evidence type="ECO:0000313" key="1">
    <source>
        <dbReference type="EMBL" id="GEO17329.1"/>
    </source>
</evidence>
<proteinExistence type="predicted"/>
<organism evidence="1 2">
    <name type="scientific">Microvirga aerophila</name>
    <dbReference type="NCBI Taxonomy" id="670291"/>
    <lineage>
        <taxon>Bacteria</taxon>
        <taxon>Pseudomonadati</taxon>
        <taxon>Pseudomonadota</taxon>
        <taxon>Alphaproteobacteria</taxon>
        <taxon>Hyphomicrobiales</taxon>
        <taxon>Methylobacteriaceae</taxon>
        <taxon>Microvirga</taxon>
    </lineage>
</organism>
<dbReference type="RefSeq" id="WP_147022313.1">
    <property type="nucleotide sequence ID" value="NZ_BJYU01000100.1"/>
</dbReference>
<evidence type="ECO:0000313" key="2">
    <source>
        <dbReference type="Proteomes" id="UP000321085"/>
    </source>
</evidence>
<dbReference type="Proteomes" id="UP000321085">
    <property type="component" value="Unassembled WGS sequence"/>
</dbReference>
<reference evidence="1 2" key="1">
    <citation type="submission" date="2019-07" db="EMBL/GenBank/DDBJ databases">
        <title>Whole genome shotgun sequence of Microvirga aerophila NBRC 106136.</title>
        <authorList>
            <person name="Hosoyama A."/>
            <person name="Uohara A."/>
            <person name="Ohji S."/>
            <person name="Ichikawa N."/>
        </authorList>
    </citation>
    <scope>NUCLEOTIDE SEQUENCE [LARGE SCALE GENOMIC DNA]</scope>
    <source>
        <strain evidence="1 2">NBRC 106136</strain>
    </source>
</reference>
<name>A0A512BZE2_9HYPH</name>